<dbReference type="AlphaFoldDB" id="A0A2S4L3J7"/>
<comment type="caution">
    <text evidence="4">The sequence shown here is derived from an EMBL/GenBank/DDBJ whole genome shotgun (WGS) entry which is preliminary data.</text>
</comment>
<name>A0A2S4L3J7_9HYPO</name>
<dbReference type="SMART" id="SM00066">
    <property type="entry name" value="GAL4"/>
    <property type="match status" value="1"/>
</dbReference>
<evidence type="ECO:0000259" key="3">
    <source>
        <dbReference type="PROSITE" id="PS50048"/>
    </source>
</evidence>
<dbReference type="InterPro" id="IPR036864">
    <property type="entry name" value="Zn2-C6_fun-type_DNA-bd_sf"/>
</dbReference>
<evidence type="ECO:0000313" key="4">
    <source>
        <dbReference type="EMBL" id="POR36977.1"/>
    </source>
</evidence>
<dbReference type="PANTHER" id="PTHR31668">
    <property type="entry name" value="GLUCOSE TRANSPORT TRANSCRIPTION REGULATOR RGT1-RELATED-RELATED"/>
    <property type="match status" value="1"/>
</dbReference>
<dbReference type="STRING" id="94208.A0A2S4L3J7"/>
<sequence>MAPPASAGAGMKPKKTRAKHACRECNSRRVKCNVTEAQPCSNCAASGAKCEILPSRRGRYPRRSRRLQPLAATDASASLSPRHAGEAVRPPSSSIAEASLVPEDDDFSVGYRPSPQRIAPAPPPVPDNAETPSSASAAGTLFFGESNFLTL</sequence>
<keyword evidence="1" id="KW-0539">Nucleus</keyword>
<dbReference type="OrthoDB" id="5121955at2759"/>
<feature type="domain" description="Zn(2)-C6 fungal-type" evidence="3">
    <location>
        <begin position="21"/>
        <end position="52"/>
    </location>
</feature>
<organism evidence="4 5">
    <name type="scientific">Tolypocladium paradoxum</name>
    <dbReference type="NCBI Taxonomy" id="94208"/>
    <lineage>
        <taxon>Eukaryota</taxon>
        <taxon>Fungi</taxon>
        <taxon>Dikarya</taxon>
        <taxon>Ascomycota</taxon>
        <taxon>Pezizomycotina</taxon>
        <taxon>Sordariomycetes</taxon>
        <taxon>Hypocreomycetidae</taxon>
        <taxon>Hypocreales</taxon>
        <taxon>Ophiocordycipitaceae</taxon>
        <taxon>Tolypocladium</taxon>
    </lineage>
</organism>
<evidence type="ECO:0000313" key="5">
    <source>
        <dbReference type="Proteomes" id="UP000237481"/>
    </source>
</evidence>
<accession>A0A2S4L3J7</accession>
<dbReference type="GO" id="GO:0000981">
    <property type="term" value="F:DNA-binding transcription factor activity, RNA polymerase II-specific"/>
    <property type="evidence" value="ECO:0007669"/>
    <property type="project" value="InterPro"/>
</dbReference>
<feature type="non-terminal residue" evidence="4">
    <location>
        <position position="151"/>
    </location>
</feature>
<dbReference type="SUPFAM" id="SSF57701">
    <property type="entry name" value="Zn2/Cys6 DNA-binding domain"/>
    <property type="match status" value="1"/>
</dbReference>
<dbReference type="InterPro" id="IPR050797">
    <property type="entry name" value="Carb_Metab_Trans_Reg"/>
</dbReference>
<keyword evidence="5" id="KW-1185">Reference proteome</keyword>
<dbReference type="EMBL" id="PKSG01000286">
    <property type="protein sequence ID" value="POR36977.1"/>
    <property type="molecule type" value="Genomic_DNA"/>
</dbReference>
<dbReference type="Proteomes" id="UP000237481">
    <property type="component" value="Unassembled WGS sequence"/>
</dbReference>
<dbReference type="PROSITE" id="PS50048">
    <property type="entry name" value="ZN2_CY6_FUNGAL_2"/>
    <property type="match status" value="1"/>
</dbReference>
<dbReference type="InterPro" id="IPR001138">
    <property type="entry name" value="Zn2Cys6_DnaBD"/>
</dbReference>
<evidence type="ECO:0000256" key="1">
    <source>
        <dbReference type="ARBA" id="ARBA00023242"/>
    </source>
</evidence>
<dbReference type="Gene3D" id="4.10.240.10">
    <property type="entry name" value="Zn(2)-C6 fungal-type DNA-binding domain"/>
    <property type="match status" value="1"/>
</dbReference>
<dbReference type="CDD" id="cd00067">
    <property type="entry name" value="GAL4"/>
    <property type="match status" value="1"/>
</dbReference>
<reference evidence="4 5" key="1">
    <citation type="submission" date="2018-01" db="EMBL/GenBank/DDBJ databases">
        <title>Harnessing the power of phylogenomics to disentangle the directionality and signatures of interkingdom host jumping in the parasitic fungal genus Tolypocladium.</title>
        <authorList>
            <person name="Quandt C.A."/>
            <person name="Patterson W."/>
            <person name="Spatafora J.W."/>
        </authorList>
    </citation>
    <scope>NUCLEOTIDE SEQUENCE [LARGE SCALE GENOMIC DNA]</scope>
    <source>
        <strain evidence="4 5">NRBC 100945</strain>
    </source>
</reference>
<dbReference type="GO" id="GO:0008270">
    <property type="term" value="F:zinc ion binding"/>
    <property type="evidence" value="ECO:0007669"/>
    <property type="project" value="InterPro"/>
</dbReference>
<protein>
    <submittedName>
        <fullName evidence="4">Fungal transcription factor</fullName>
    </submittedName>
</protein>
<feature type="region of interest" description="Disordered" evidence="2">
    <location>
        <begin position="56"/>
        <end position="138"/>
    </location>
</feature>
<feature type="compositionally biased region" description="Basic residues" evidence="2">
    <location>
        <begin position="56"/>
        <end position="66"/>
    </location>
</feature>
<gene>
    <name evidence="4" type="ORF">TPAR_02820</name>
</gene>
<evidence type="ECO:0000256" key="2">
    <source>
        <dbReference type="SAM" id="MobiDB-lite"/>
    </source>
</evidence>
<dbReference type="Pfam" id="PF00172">
    <property type="entry name" value="Zn_clus"/>
    <property type="match status" value="1"/>
</dbReference>
<proteinExistence type="predicted"/>